<gene>
    <name evidence="12" type="ORF">IAB90_01795</name>
</gene>
<evidence type="ECO:0000256" key="2">
    <source>
        <dbReference type="ARBA" id="ARBA00012690"/>
    </source>
</evidence>
<evidence type="ECO:0000256" key="4">
    <source>
        <dbReference type="ARBA" id="ARBA00022801"/>
    </source>
</evidence>
<comment type="caution">
    <text evidence="12">The sequence shown here is derived from an EMBL/GenBank/DDBJ whole genome shotgun (WGS) entry which is preliminary data.</text>
</comment>
<dbReference type="Proteomes" id="UP000824179">
    <property type="component" value="Unassembled WGS sequence"/>
</dbReference>
<dbReference type="EMBL" id="DVHB01000036">
    <property type="protein sequence ID" value="HIR39092.1"/>
    <property type="molecule type" value="Genomic_DNA"/>
</dbReference>
<evidence type="ECO:0000313" key="12">
    <source>
        <dbReference type="EMBL" id="HIR39092.1"/>
    </source>
</evidence>
<keyword evidence="5" id="KW-0326">Glycosidase</keyword>
<sequence length="788" mass="85325">MLAGCGPQGKTDNLTDEPLNTTTTVADWSEGEAPAVFESDGWTNGSPFNTQWTANNVIYDNGVAKLTITDNPNGSEETFTEYYGGEMRTYQYFGYGDYEVSMKPSNKPGTASTFFTCTGSYDTNPHTGQPNPWDEIDIEFLGEDTTKVQFNYYVNGVGGHEYMYDLGFDASEDFHTYGFRWTEDYITWFVDGEPVYRVNATESSPMPSTAGRVLMNYWCGSSAAENWMGKFENPDDKGPEYQWVKTSAEVDWGEIPEPVEVEEYEGDWSKIDAASVEFSNSDNGVGTDYKVTPAADGKSAQITYTKAGNYDNVNFNASEAAAEKNWMHLTLKNNSSTATNNIRINIRNAENTATINAFGFGNDSLLVTNAGEGTTISLSPNMTMEVEIKFNGIAGNVELMLDSMQANVVEKASDITISDIKFDIQGELEIPETPVEDNNGVTINGQKVKFDGNVGGQPYAINTDEESNSMNVTYTAAQGESYHNIKADIAAIASDKNIFSATITNNGENVVSVRVDIVASRAVNANTNVCNLSATMDGESVYTDLEWGGSMFNIPAGATVEIEVVYDTSYGPSTLQFLIDTATYGDTATHEGDVTFSEMEFSGEGEVTDPEPEEPITPPEGGTTEVDLGAVKVEGNTVENGGPYTAKVEDGKLGVTYTEAKGNSYLNVNLTQGAIEVAAQNNVLTVQVTNNGTATVELRIDVMTDTKVNNTNACNISATQDGVAVRTDTDWGGSFFTIEAGKTVTIQVVYDGARTITGIQFLIDSFMGTDTTHAGNITIGDMAFFNHE</sequence>
<dbReference type="GO" id="GO:0042972">
    <property type="term" value="F:licheninase activity"/>
    <property type="evidence" value="ECO:0007669"/>
    <property type="project" value="UniProtKB-EC"/>
</dbReference>
<dbReference type="Pfam" id="PF00722">
    <property type="entry name" value="Glyco_hydro_16"/>
    <property type="match status" value="1"/>
</dbReference>
<reference evidence="12" key="2">
    <citation type="journal article" date="2021" name="PeerJ">
        <title>Extensive microbial diversity within the chicken gut microbiome revealed by metagenomics and culture.</title>
        <authorList>
            <person name="Gilroy R."/>
            <person name="Ravi A."/>
            <person name="Getino M."/>
            <person name="Pursley I."/>
            <person name="Horton D.L."/>
            <person name="Alikhan N.F."/>
            <person name="Baker D."/>
            <person name="Gharbi K."/>
            <person name="Hall N."/>
            <person name="Watson M."/>
            <person name="Adriaenssens E.M."/>
            <person name="Foster-Nyarko E."/>
            <person name="Jarju S."/>
            <person name="Secka A."/>
            <person name="Antonio M."/>
            <person name="Oren A."/>
            <person name="Chaudhuri R.R."/>
            <person name="La Ragione R."/>
            <person name="Hildebrand F."/>
            <person name="Pallen M.J."/>
        </authorList>
    </citation>
    <scope>NUCLEOTIDE SEQUENCE</scope>
    <source>
        <strain evidence="12">ChiW25-3613</strain>
    </source>
</reference>
<feature type="domain" description="GH16" evidence="11">
    <location>
        <begin position="26"/>
        <end position="252"/>
    </location>
</feature>
<dbReference type="InterPro" id="IPR000757">
    <property type="entry name" value="Beta-glucanase-like"/>
</dbReference>
<accession>A0A9D1DAE9</accession>
<dbReference type="PANTHER" id="PTHR31062">
    <property type="entry name" value="XYLOGLUCAN ENDOTRANSGLUCOSYLASE/HYDROLASE PROTEIN 8-RELATED"/>
    <property type="match status" value="1"/>
</dbReference>
<evidence type="ECO:0000256" key="10">
    <source>
        <dbReference type="SAM" id="MobiDB-lite"/>
    </source>
</evidence>
<dbReference type="InterPro" id="IPR013320">
    <property type="entry name" value="ConA-like_dom_sf"/>
</dbReference>
<feature type="region of interest" description="Disordered" evidence="10">
    <location>
        <begin position="603"/>
        <end position="623"/>
    </location>
</feature>
<dbReference type="PRINTS" id="PR00737">
    <property type="entry name" value="GLHYDRLASE16"/>
</dbReference>
<feature type="active site" description="Nucleophile" evidence="9">
    <location>
        <position position="135"/>
    </location>
</feature>
<dbReference type="InterPro" id="IPR008264">
    <property type="entry name" value="Beta_glucanase"/>
</dbReference>
<evidence type="ECO:0000259" key="11">
    <source>
        <dbReference type="PROSITE" id="PS51762"/>
    </source>
</evidence>
<dbReference type="EC" id="3.2.1.73" evidence="2"/>
<dbReference type="AlphaFoldDB" id="A0A9D1DAE9"/>
<dbReference type="Gene3D" id="2.60.120.200">
    <property type="match status" value="1"/>
</dbReference>
<proteinExistence type="predicted"/>
<dbReference type="GO" id="GO:0005975">
    <property type="term" value="P:carbohydrate metabolic process"/>
    <property type="evidence" value="ECO:0007669"/>
    <property type="project" value="InterPro"/>
</dbReference>
<evidence type="ECO:0000256" key="9">
    <source>
        <dbReference type="PIRSR" id="PIRSR608264-1"/>
    </source>
</evidence>
<reference evidence="12" key="1">
    <citation type="submission" date="2020-10" db="EMBL/GenBank/DDBJ databases">
        <authorList>
            <person name="Gilroy R."/>
        </authorList>
    </citation>
    <scope>NUCLEOTIDE SEQUENCE</scope>
    <source>
        <strain evidence="12">ChiW25-3613</strain>
    </source>
</reference>
<protein>
    <recommendedName>
        <fullName evidence="3">Beta-glucanase</fullName>
        <ecNumber evidence="2">3.2.1.73</ecNumber>
    </recommendedName>
    <alternativeName>
        <fullName evidence="8">1,3-1,4-beta-D-glucan 4-glucanohydrolase</fullName>
    </alternativeName>
    <alternativeName>
        <fullName evidence="7">Endo-beta-1,3-1,4 glucanase</fullName>
    </alternativeName>
    <alternativeName>
        <fullName evidence="6">Lichenase</fullName>
    </alternativeName>
</protein>
<evidence type="ECO:0000313" key="13">
    <source>
        <dbReference type="Proteomes" id="UP000824179"/>
    </source>
</evidence>
<feature type="compositionally biased region" description="Acidic residues" evidence="10">
    <location>
        <begin position="603"/>
        <end position="614"/>
    </location>
</feature>
<name>A0A9D1DAE9_9FIRM</name>
<dbReference type="PROSITE" id="PS51762">
    <property type="entry name" value="GH16_2"/>
    <property type="match status" value="1"/>
</dbReference>
<keyword evidence="4" id="KW-0378">Hydrolase</keyword>
<evidence type="ECO:0000256" key="3">
    <source>
        <dbReference type="ARBA" id="ARBA00014569"/>
    </source>
</evidence>
<dbReference type="SUPFAM" id="SSF49899">
    <property type="entry name" value="Concanavalin A-like lectins/glucanases"/>
    <property type="match status" value="1"/>
</dbReference>
<evidence type="ECO:0000256" key="7">
    <source>
        <dbReference type="ARBA" id="ARBA00029771"/>
    </source>
</evidence>
<evidence type="ECO:0000256" key="5">
    <source>
        <dbReference type="ARBA" id="ARBA00023295"/>
    </source>
</evidence>
<evidence type="ECO:0000256" key="1">
    <source>
        <dbReference type="ARBA" id="ARBA00000481"/>
    </source>
</evidence>
<comment type="catalytic activity">
    <reaction evidence="1">
        <text>Hydrolysis of (1-&gt;4)-beta-D-glucosidic linkages in beta-D-glucans containing (1-&gt;3)- and (1-&gt;4)-bonds.</text>
        <dbReference type="EC" id="3.2.1.73"/>
    </reaction>
</comment>
<evidence type="ECO:0000256" key="6">
    <source>
        <dbReference type="ARBA" id="ARBA00029722"/>
    </source>
</evidence>
<feature type="active site" description="Proton donor" evidence="9">
    <location>
        <position position="139"/>
    </location>
</feature>
<evidence type="ECO:0000256" key="8">
    <source>
        <dbReference type="ARBA" id="ARBA00031665"/>
    </source>
</evidence>
<dbReference type="InterPro" id="IPR044791">
    <property type="entry name" value="Beta-glucanase/XTH"/>
</dbReference>
<organism evidence="12 13">
    <name type="scientific">Candidatus Coproplasma stercoripullorum</name>
    <dbReference type="NCBI Taxonomy" id="2840751"/>
    <lineage>
        <taxon>Bacteria</taxon>
        <taxon>Bacillati</taxon>
        <taxon>Bacillota</taxon>
        <taxon>Clostridia</taxon>
        <taxon>Eubacteriales</taxon>
        <taxon>Candidatus Coproplasma</taxon>
    </lineage>
</organism>